<keyword evidence="6" id="KW-1185">Reference proteome</keyword>
<dbReference type="InterPro" id="IPR050109">
    <property type="entry name" value="HTH-type_TetR-like_transc_reg"/>
</dbReference>
<keyword evidence="1" id="KW-0238">DNA-binding</keyword>
<evidence type="ECO:0000313" key="4">
    <source>
        <dbReference type="EMBL" id="MDK4306429.1"/>
    </source>
</evidence>
<evidence type="ECO:0000313" key="5">
    <source>
        <dbReference type="Proteomes" id="UP001224412"/>
    </source>
</evidence>
<evidence type="ECO:0000313" key="6">
    <source>
        <dbReference type="Proteomes" id="UP001239759"/>
    </source>
</evidence>
<name>A0AAP4BNT5_9CORY</name>
<dbReference type="EMBL" id="JASNUQ010000009">
    <property type="protein sequence ID" value="MDK4290429.1"/>
    <property type="molecule type" value="Genomic_DNA"/>
</dbReference>
<evidence type="ECO:0000256" key="1">
    <source>
        <dbReference type="ARBA" id="ARBA00023125"/>
    </source>
</evidence>
<dbReference type="Pfam" id="PF17938">
    <property type="entry name" value="TetR_C_29"/>
    <property type="match status" value="1"/>
</dbReference>
<organism evidence="4 5">
    <name type="scientific">Corynebacterium pseudodiphtheriticum</name>
    <dbReference type="NCBI Taxonomy" id="37637"/>
    <lineage>
        <taxon>Bacteria</taxon>
        <taxon>Bacillati</taxon>
        <taxon>Actinomycetota</taxon>
        <taxon>Actinomycetes</taxon>
        <taxon>Mycobacteriales</taxon>
        <taxon>Corynebacteriaceae</taxon>
        <taxon>Corynebacterium</taxon>
    </lineage>
</organism>
<proteinExistence type="predicted"/>
<dbReference type="Proteomes" id="UP001224412">
    <property type="component" value="Unassembled WGS sequence"/>
</dbReference>
<dbReference type="Proteomes" id="UP001239759">
    <property type="component" value="Unassembled WGS sequence"/>
</dbReference>
<protein>
    <recommendedName>
        <fullName evidence="2">HTH-type transcriptional repressor NicS C-terminal domain-containing protein</fullName>
    </recommendedName>
</protein>
<dbReference type="AlphaFoldDB" id="A0AAP4BNT5"/>
<evidence type="ECO:0000313" key="3">
    <source>
        <dbReference type="EMBL" id="MDK4290429.1"/>
    </source>
</evidence>
<dbReference type="GO" id="GO:0003677">
    <property type="term" value="F:DNA binding"/>
    <property type="evidence" value="ECO:0007669"/>
    <property type="project" value="UniProtKB-KW"/>
</dbReference>
<accession>A0AAP4BNT5</accession>
<dbReference type="PANTHER" id="PTHR30328:SF54">
    <property type="entry name" value="HTH-TYPE TRANSCRIPTIONAL REPRESSOR SCO4008"/>
    <property type="match status" value="1"/>
</dbReference>
<sequence>MNNRDDSAELSAIISEFLRNGYEHADFSWLVNSAAEGNADATGVAGDKIAREKPASNETNVDKHELYAQAITACMEAITPPAEALNVDSPVPAECMAHIVSALFTQLDTHREAVALLAADSLHPVLETGTTTTMMESSELGLHLDRVLLRGQEAGAFRPGISANDVFYIIISLSLFRLNHRHLMATTAQVDTLSASNSVGIRRLVIDAVLSFLTSNIEDSEHESYLFTSDEEHDGGGLGVYWD</sequence>
<dbReference type="InterPro" id="IPR041474">
    <property type="entry name" value="NicS_C"/>
</dbReference>
<comment type="caution">
    <text evidence="4">The sequence shown here is derived from an EMBL/GenBank/DDBJ whole genome shotgun (WGS) entry which is preliminary data.</text>
</comment>
<dbReference type="SUPFAM" id="SSF48498">
    <property type="entry name" value="Tetracyclin repressor-like, C-terminal domain"/>
    <property type="match status" value="1"/>
</dbReference>
<dbReference type="InterPro" id="IPR036271">
    <property type="entry name" value="Tet_transcr_reg_TetR-rel_C_sf"/>
</dbReference>
<evidence type="ECO:0000259" key="2">
    <source>
        <dbReference type="Pfam" id="PF17938"/>
    </source>
</evidence>
<gene>
    <name evidence="3" type="ORF">QPX23_06795</name>
    <name evidence="4" type="ORF">QPX42_02525</name>
</gene>
<dbReference type="EMBL" id="JASNVH010000003">
    <property type="protein sequence ID" value="MDK4306429.1"/>
    <property type="molecule type" value="Genomic_DNA"/>
</dbReference>
<feature type="domain" description="HTH-type transcriptional repressor NicS C-terminal" evidence="2">
    <location>
        <begin position="92"/>
        <end position="209"/>
    </location>
</feature>
<dbReference type="Gene3D" id="1.10.357.10">
    <property type="entry name" value="Tetracycline Repressor, domain 2"/>
    <property type="match status" value="1"/>
</dbReference>
<reference evidence="4 6" key="1">
    <citation type="submission" date="2023-05" db="EMBL/GenBank/DDBJ databases">
        <title>Metabolic capabilities are highly conserved among human nasal-associated Corynebacterium species in pangenomic analyses.</title>
        <authorList>
            <person name="Tran T.H."/>
            <person name="Roberts A.Q."/>
            <person name="Escapa I.F."/>
            <person name="Gao W."/>
            <person name="Conlan S."/>
            <person name="Kong H."/>
            <person name="Segre J.A."/>
            <person name="Kelly M.S."/>
            <person name="Lemon K.P."/>
        </authorList>
    </citation>
    <scope>NUCLEOTIDE SEQUENCE</scope>
    <source>
        <strain evidence="4">KPL2773</strain>
        <strain evidence="3 6">KPL3772</strain>
    </source>
</reference>
<dbReference type="RefSeq" id="WP_021353596.1">
    <property type="nucleotide sequence ID" value="NZ_CP100362.1"/>
</dbReference>
<dbReference type="GeneID" id="42782499"/>
<dbReference type="PANTHER" id="PTHR30328">
    <property type="entry name" value="TRANSCRIPTIONAL REPRESSOR"/>
    <property type="match status" value="1"/>
</dbReference>